<protein>
    <submittedName>
        <fullName evidence="1">Uncharacterized protein</fullName>
    </submittedName>
</protein>
<dbReference type="Proteomes" id="UP000821853">
    <property type="component" value="Chromosome 4"/>
</dbReference>
<reference evidence="1 2" key="1">
    <citation type="journal article" date="2020" name="Cell">
        <title>Large-Scale Comparative Analyses of Tick Genomes Elucidate Their Genetic Diversity and Vector Capacities.</title>
        <authorList>
            <consortium name="Tick Genome and Microbiome Consortium (TIGMIC)"/>
            <person name="Jia N."/>
            <person name="Wang J."/>
            <person name="Shi W."/>
            <person name="Du L."/>
            <person name="Sun Y."/>
            <person name="Zhan W."/>
            <person name="Jiang J.F."/>
            <person name="Wang Q."/>
            <person name="Zhang B."/>
            <person name="Ji P."/>
            <person name="Bell-Sakyi L."/>
            <person name="Cui X.M."/>
            <person name="Yuan T.T."/>
            <person name="Jiang B.G."/>
            <person name="Yang W.F."/>
            <person name="Lam T.T."/>
            <person name="Chang Q.C."/>
            <person name="Ding S.J."/>
            <person name="Wang X.J."/>
            <person name="Zhu J.G."/>
            <person name="Ruan X.D."/>
            <person name="Zhao L."/>
            <person name="Wei J.T."/>
            <person name="Ye R.Z."/>
            <person name="Que T.C."/>
            <person name="Du C.H."/>
            <person name="Zhou Y.H."/>
            <person name="Cheng J.X."/>
            <person name="Dai P.F."/>
            <person name="Guo W.B."/>
            <person name="Han X.H."/>
            <person name="Huang E.J."/>
            <person name="Li L.F."/>
            <person name="Wei W."/>
            <person name="Gao Y.C."/>
            <person name="Liu J.Z."/>
            <person name="Shao H.Z."/>
            <person name="Wang X."/>
            <person name="Wang C.C."/>
            <person name="Yang T.C."/>
            <person name="Huo Q.B."/>
            <person name="Li W."/>
            <person name="Chen H.Y."/>
            <person name="Chen S.E."/>
            <person name="Zhou L.G."/>
            <person name="Ni X.B."/>
            <person name="Tian J.H."/>
            <person name="Sheng Y."/>
            <person name="Liu T."/>
            <person name="Pan Y.S."/>
            <person name="Xia L.Y."/>
            <person name="Li J."/>
            <person name="Zhao F."/>
            <person name="Cao W.C."/>
        </authorList>
    </citation>
    <scope>NUCLEOTIDE SEQUENCE [LARGE SCALE GENOMIC DNA]</scope>
    <source>
        <strain evidence="1">HaeL-2018</strain>
    </source>
</reference>
<sequence length="64" mass="7489">MTSQGQKTDASAPQIIYMPIAPRAPMPFRGEPFEDVEDWIQYYERVARHNGCTPKYAWRTSNFH</sequence>
<dbReference type="OrthoDB" id="6773043at2759"/>
<evidence type="ECO:0000313" key="1">
    <source>
        <dbReference type="EMBL" id="KAH9372451.1"/>
    </source>
</evidence>
<dbReference type="AlphaFoldDB" id="A0A9J6GB77"/>
<dbReference type="EMBL" id="JABSTR010000006">
    <property type="protein sequence ID" value="KAH9372451.1"/>
    <property type="molecule type" value="Genomic_DNA"/>
</dbReference>
<name>A0A9J6GB77_HAELO</name>
<comment type="caution">
    <text evidence="1">The sequence shown here is derived from an EMBL/GenBank/DDBJ whole genome shotgun (WGS) entry which is preliminary data.</text>
</comment>
<proteinExistence type="predicted"/>
<organism evidence="1 2">
    <name type="scientific">Haemaphysalis longicornis</name>
    <name type="common">Bush tick</name>
    <dbReference type="NCBI Taxonomy" id="44386"/>
    <lineage>
        <taxon>Eukaryota</taxon>
        <taxon>Metazoa</taxon>
        <taxon>Ecdysozoa</taxon>
        <taxon>Arthropoda</taxon>
        <taxon>Chelicerata</taxon>
        <taxon>Arachnida</taxon>
        <taxon>Acari</taxon>
        <taxon>Parasitiformes</taxon>
        <taxon>Ixodida</taxon>
        <taxon>Ixodoidea</taxon>
        <taxon>Ixodidae</taxon>
        <taxon>Haemaphysalinae</taxon>
        <taxon>Haemaphysalis</taxon>
    </lineage>
</organism>
<accession>A0A9J6GB77</accession>
<keyword evidence="2" id="KW-1185">Reference proteome</keyword>
<evidence type="ECO:0000313" key="2">
    <source>
        <dbReference type="Proteomes" id="UP000821853"/>
    </source>
</evidence>
<dbReference type="VEuPathDB" id="VectorBase:HLOH_057553"/>
<gene>
    <name evidence="1" type="ORF">HPB48_011301</name>
</gene>